<evidence type="ECO:0000313" key="8">
    <source>
        <dbReference type="Proteomes" id="UP000051248"/>
    </source>
</evidence>
<dbReference type="InterPro" id="IPR036259">
    <property type="entry name" value="MFS_trans_sf"/>
</dbReference>
<organism evidence="7 8">
    <name type="scientific">Companilactobacillus nodensis DSM 19682 = JCM 14932 = NBRC 107160</name>
    <dbReference type="NCBI Taxonomy" id="1423775"/>
    <lineage>
        <taxon>Bacteria</taxon>
        <taxon>Bacillati</taxon>
        <taxon>Bacillota</taxon>
        <taxon>Bacilli</taxon>
        <taxon>Lactobacillales</taxon>
        <taxon>Lactobacillaceae</taxon>
        <taxon>Companilactobacillus</taxon>
    </lineage>
</organism>
<comment type="caution">
    <text evidence="7">The sequence shown here is derived from an EMBL/GenBank/DDBJ whole genome shotgun (WGS) entry which is preliminary data.</text>
</comment>
<sequence>MAGYSMVYMDKNMVSTAIIPIAKQFDFSTSQTGLIMSAFFLAYSCLQIPGG</sequence>
<feature type="domain" description="Major facilitator superfamily (MFS) profile" evidence="6">
    <location>
        <begin position="1"/>
        <end position="51"/>
    </location>
</feature>
<evidence type="ECO:0000259" key="6">
    <source>
        <dbReference type="PROSITE" id="PS50850"/>
    </source>
</evidence>
<dbReference type="PATRIC" id="fig|1423775.4.peg.1297"/>
<keyword evidence="8" id="KW-1185">Reference proteome</keyword>
<evidence type="ECO:0000256" key="5">
    <source>
        <dbReference type="ARBA" id="ARBA00023136"/>
    </source>
</evidence>
<reference evidence="7 8" key="1">
    <citation type="journal article" date="2015" name="Genome Announc.">
        <title>Expanding the biotechnology potential of lactobacilli through comparative genomics of 213 strains and associated genera.</title>
        <authorList>
            <person name="Sun Z."/>
            <person name="Harris H.M."/>
            <person name="McCann A."/>
            <person name="Guo C."/>
            <person name="Argimon S."/>
            <person name="Zhang W."/>
            <person name="Yang X."/>
            <person name="Jeffery I.B."/>
            <person name="Cooney J.C."/>
            <person name="Kagawa T.F."/>
            <person name="Liu W."/>
            <person name="Song Y."/>
            <person name="Salvetti E."/>
            <person name="Wrobel A."/>
            <person name="Rasinkangas P."/>
            <person name="Parkhill J."/>
            <person name="Rea M.C."/>
            <person name="O'Sullivan O."/>
            <person name="Ritari J."/>
            <person name="Douillard F.P."/>
            <person name="Paul Ross R."/>
            <person name="Yang R."/>
            <person name="Briner A.E."/>
            <person name="Felis G.E."/>
            <person name="de Vos W.M."/>
            <person name="Barrangou R."/>
            <person name="Klaenhammer T.R."/>
            <person name="Caufield P.W."/>
            <person name="Cui Y."/>
            <person name="Zhang H."/>
            <person name="O'Toole P.W."/>
        </authorList>
    </citation>
    <scope>NUCLEOTIDE SEQUENCE [LARGE SCALE GENOMIC DNA]</scope>
    <source>
        <strain evidence="7 8">DSM 19682</strain>
    </source>
</reference>
<proteinExistence type="predicted"/>
<dbReference type="SUPFAM" id="SSF103473">
    <property type="entry name" value="MFS general substrate transporter"/>
    <property type="match status" value="1"/>
</dbReference>
<protein>
    <recommendedName>
        <fullName evidence="6">Major facilitator superfamily (MFS) profile domain-containing protein</fullName>
    </recommendedName>
</protein>
<evidence type="ECO:0000256" key="3">
    <source>
        <dbReference type="ARBA" id="ARBA00022692"/>
    </source>
</evidence>
<keyword evidence="3" id="KW-0812">Transmembrane</keyword>
<dbReference type="AlphaFoldDB" id="A0A0R1K673"/>
<accession>A0A0R1K673</accession>
<dbReference type="EMBL" id="AZDZ01000019">
    <property type="protein sequence ID" value="KRK78908.1"/>
    <property type="molecule type" value="Genomic_DNA"/>
</dbReference>
<gene>
    <name evidence="7" type="ORF">FD03_GL001267</name>
</gene>
<dbReference type="Proteomes" id="UP000051248">
    <property type="component" value="Unassembled WGS sequence"/>
</dbReference>
<comment type="subcellular location">
    <subcellularLocation>
        <location evidence="1">Cell membrane</location>
        <topology evidence="1">Multi-pass membrane protein</topology>
    </subcellularLocation>
</comment>
<dbReference type="GO" id="GO:0005886">
    <property type="term" value="C:plasma membrane"/>
    <property type="evidence" value="ECO:0007669"/>
    <property type="project" value="UniProtKB-SubCell"/>
</dbReference>
<name>A0A0R1K673_9LACO</name>
<evidence type="ECO:0000256" key="4">
    <source>
        <dbReference type="ARBA" id="ARBA00022989"/>
    </source>
</evidence>
<dbReference type="STRING" id="1423775.FD03_GL001267"/>
<evidence type="ECO:0000256" key="2">
    <source>
        <dbReference type="ARBA" id="ARBA00022448"/>
    </source>
</evidence>
<dbReference type="GO" id="GO:0022857">
    <property type="term" value="F:transmembrane transporter activity"/>
    <property type="evidence" value="ECO:0007669"/>
    <property type="project" value="InterPro"/>
</dbReference>
<keyword evidence="2" id="KW-0813">Transport</keyword>
<evidence type="ECO:0000313" key="7">
    <source>
        <dbReference type="EMBL" id="KRK78908.1"/>
    </source>
</evidence>
<dbReference type="InterPro" id="IPR020846">
    <property type="entry name" value="MFS_dom"/>
</dbReference>
<dbReference type="PROSITE" id="PS50850">
    <property type="entry name" value="MFS"/>
    <property type="match status" value="1"/>
</dbReference>
<evidence type="ECO:0000256" key="1">
    <source>
        <dbReference type="ARBA" id="ARBA00004651"/>
    </source>
</evidence>
<dbReference type="Gene3D" id="1.20.1250.20">
    <property type="entry name" value="MFS general substrate transporter like domains"/>
    <property type="match status" value="1"/>
</dbReference>
<dbReference type="eggNOG" id="COG2271">
    <property type="taxonomic scope" value="Bacteria"/>
</dbReference>
<keyword evidence="4" id="KW-1133">Transmembrane helix</keyword>
<keyword evidence="5" id="KW-0472">Membrane</keyword>